<evidence type="ECO:0008006" key="6">
    <source>
        <dbReference type="Google" id="ProtNLM"/>
    </source>
</evidence>
<dbReference type="PANTHER" id="PTHR17224:SF1">
    <property type="entry name" value="PEPTIDYL-TRNA HYDROLASE"/>
    <property type="match status" value="1"/>
</dbReference>
<organism evidence="4 5">
    <name type="scientific">Tritrichomonas musculus</name>
    <dbReference type="NCBI Taxonomy" id="1915356"/>
    <lineage>
        <taxon>Eukaryota</taxon>
        <taxon>Metamonada</taxon>
        <taxon>Parabasalia</taxon>
        <taxon>Tritrichomonadida</taxon>
        <taxon>Tritrichomonadidae</taxon>
        <taxon>Tritrichomonas</taxon>
    </lineage>
</organism>
<dbReference type="Gene3D" id="3.40.50.1470">
    <property type="entry name" value="Peptidyl-tRNA hydrolase"/>
    <property type="match status" value="1"/>
</dbReference>
<dbReference type="InterPro" id="IPR036416">
    <property type="entry name" value="Pept_tRNA_hydro_sf"/>
</dbReference>
<proteinExistence type="predicted"/>
<dbReference type="InterPro" id="IPR001328">
    <property type="entry name" value="Pept_tRNA_hydro"/>
</dbReference>
<dbReference type="Proteomes" id="UP001470230">
    <property type="component" value="Unassembled WGS sequence"/>
</dbReference>
<evidence type="ECO:0000313" key="5">
    <source>
        <dbReference type="Proteomes" id="UP001470230"/>
    </source>
</evidence>
<evidence type="ECO:0000256" key="1">
    <source>
        <dbReference type="ARBA" id="ARBA00022555"/>
    </source>
</evidence>
<dbReference type="EMBL" id="JAPFFF010000103">
    <property type="protein sequence ID" value="KAK8835433.1"/>
    <property type="molecule type" value="Genomic_DNA"/>
</dbReference>
<dbReference type="PANTHER" id="PTHR17224">
    <property type="entry name" value="PEPTIDYL-TRNA HYDROLASE"/>
    <property type="match status" value="1"/>
</dbReference>
<keyword evidence="5" id="KW-1185">Reference proteome</keyword>
<gene>
    <name evidence="4" type="ORF">M9Y10_004537</name>
</gene>
<keyword evidence="1" id="KW-0820">tRNA-binding</keyword>
<accession>A0ABR2GNC7</accession>
<evidence type="ECO:0000256" key="3">
    <source>
        <dbReference type="ARBA" id="ARBA00022884"/>
    </source>
</evidence>
<evidence type="ECO:0000313" key="4">
    <source>
        <dbReference type="EMBL" id="KAK8835433.1"/>
    </source>
</evidence>
<name>A0ABR2GNC7_9EUKA</name>
<comment type="caution">
    <text evidence="4">The sequence shown here is derived from an EMBL/GenBank/DDBJ whole genome shotgun (WGS) entry which is preliminary data.</text>
</comment>
<protein>
    <recommendedName>
        <fullName evidence="6">Peptidyl-tRNA hydrolase</fullName>
    </recommendedName>
</protein>
<sequence>MNKSGECVLKIMSYYKVPPERVILIFDDISLPIGKIRIRRSGTHGGHNGVRNIIDLSSSSNFPRVKVGVGERPNKDWDLANWVLSKFSKEENNIIEDTLKDIKNSINLIIEGNMEKAMSLYN</sequence>
<reference evidence="4 5" key="1">
    <citation type="submission" date="2024-04" db="EMBL/GenBank/DDBJ databases">
        <title>Tritrichomonas musculus Genome.</title>
        <authorList>
            <person name="Alves-Ferreira E."/>
            <person name="Grigg M."/>
            <person name="Lorenzi H."/>
            <person name="Galac M."/>
        </authorList>
    </citation>
    <scope>NUCLEOTIDE SEQUENCE [LARGE SCALE GENOMIC DNA]</scope>
    <source>
        <strain evidence="4 5">EAF2021</strain>
    </source>
</reference>
<dbReference type="NCBIfam" id="TIGR00447">
    <property type="entry name" value="pth"/>
    <property type="match status" value="1"/>
</dbReference>
<keyword evidence="2" id="KW-0378">Hydrolase</keyword>
<keyword evidence="3" id="KW-0694">RNA-binding</keyword>
<dbReference type="Pfam" id="PF01195">
    <property type="entry name" value="Pept_tRNA_hydro"/>
    <property type="match status" value="1"/>
</dbReference>
<evidence type="ECO:0000256" key="2">
    <source>
        <dbReference type="ARBA" id="ARBA00022801"/>
    </source>
</evidence>
<dbReference type="SUPFAM" id="SSF53178">
    <property type="entry name" value="Peptidyl-tRNA hydrolase-like"/>
    <property type="match status" value="1"/>
</dbReference>